<evidence type="ECO:0000313" key="11">
    <source>
        <dbReference type="Proteomes" id="UP000663834"/>
    </source>
</evidence>
<evidence type="ECO:0000256" key="4">
    <source>
        <dbReference type="ARBA" id="ARBA00022833"/>
    </source>
</evidence>
<keyword evidence="3 8" id="KW-0863">Zinc-finger</keyword>
<evidence type="ECO:0000313" key="10">
    <source>
        <dbReference type="EMBL" id="CAF1624373.1"/>
    </source>
</evidence>
<keyword evidence="2" id="KW-0479">Metal-binding</keyword>
<dbReference type="SUPFAM" id="SSF53098">
    <property type="entry name" value="Ribonuclease H-like"/>
    <property type="match status" value="1"/>
</dbReference>
<accession>A0A816CJX5</accession>
<keyword evidence="5" id="KW-0805">Transcription regulation</keyword>
<evidence type="ECO:0000256" key="5">
    <source>
        <dbReference type="ARBA" id="ARBA00023015"/>
    </source>
</evidence>
<dbReference type="GO" id="GO:0005634">
    <property type="term" value="C:nucleus"/>
    <property type="evidence" value="ECO:0007669"/>
    <property type="project" value="UniProtKB-SubCell"/>
</dbReference>
<dbReference type="EMBL" id="CAJNOW010013784">
    <property type="protein sequence ID" value="CAF1624373.1"/>
    <property type="molecule type" value="Genomic_DNA"/>
</dbReference>
<comment type="subcellular location">
    <subcellularLocation>
        <location evidence="1">Nucleus</location>
    </subcellularLocation>
</comment>
<evidence type="ECO:0000259" key="9">
    <source>
        <dbReference type="PROSITE" id="PS50808"/>
    </source>
</evidence>
<keyword evidence="6" id="KW-0804">Transcription</keyword>
<keyword evidence="4" id="KW-0862">Zinc</keyword>
<reference evidence="10" key="1">
    <citation type="submission" date="2021-02" db="EMBL/GenBank/DDBJ databases">
        <authorList>
            <person name="Nowell W R."/>
        </authorList>
    </citation>
    <scope>NUCLEOTIDE SEQUENCE</scope>
</reference>
<dbReference type="InterPro" id="IPR003656">
    <property type="entry name" value="Znf_BED"/>
</dbReference>
<sequence>MSSSIPSRSIDTDSSQSDQRFRSMSFRIRLELLKLFLNVNENSAASNNVSINKLMNYYTRHEKNKFICNLCHEIKTTNGSSTYNLRRHLAVKHQINVGDYLSFNRKKKESFENQNIIDKERREKIDKLILNCIIHGRLPYNHFSHPWLDELFSTLVSGYRIPNRRTLQKRIERQYHEYIGLKDCSHAGITTDNASDIKGATECGDFGPRFPCIAHTLNLIINHALLVDDDDDEFIDINDDIIDVEEALKVIELTGNDNNQLNESSDTSATSHIDIESAVLPIAAVGEDQFVSDEDEFDDSSSDLPNSIDNEKKEHFQVLQRTHILLIRTRKLVKIIRSVSVIDQYIRNHQDGPRNGFVIDIRHVFPLLKRLLDHQEVVKSVFIHKFTSISSEQRSSLNKGYLDHTNWDLMQVLHDVFQPLELATRSLSGKHYATLALAYTTISILRVGLKPKEDDSSILALFKKSILAQFEFYFDIKMTKTQKELLLVCFFQILSLTIC</sequence>
<dbReference type="GO" id="GO:0008270">
    <property type="term" value="F:zinc ion binding"/>
    <property type="evidence" value="ECO:0007669"/>
    <property type="project" value="UniProtKB-KW"/>
</dbReference>
<evidence type="ECO:0000256" key="7">
    <source>
        <dbReference type="ARBA" id="ARBA00023242"/>
    </source>
</evidence>
<evidence type="ECO:0000256" key="8">
    <source>
        <dbReference type="PROSITE-ProRule" id="PRU00027"/>
    </source>
</evidence>
<gene>
    <name evidence="10" type="ORF">KQP761_LOCUS25104</name>
</gene>
<dbReference type="AlphaFoldDB" id="A0A816CJX5"/>
<evidence type="ECO:0000256" key="1">
    <source>
        <dbReference type="ARBA" id="ARBA00004123"/>
    </source>
</evidence>
<dbReference type="Proteomes" id="UP000663834">
    <property type="component" value="Unassembled WGS sequence"/>
</dbReference>
<dbReference type="OrthoDB" id="6619611at2759"/>
<proteinExistence type="predicted"/>
<comment type="caution">
    <text evidence="10">The sequence shown here is derived from an EMBL/GenBank/DDBJ whole genome shotgun (WGS) entry which is preliminary data.</text>
</comment>
<dbReference type="Pfam" id="PF02892">
    <property type="entry name" value="zf-BED"/>
    <property type="match status" value="1"/>
</dbReference>
<protein>
    <recommendedName>
        <fullName evidence="9">BED-type domain-containing protein</fullName>
    </recommendedName>
</protein>
<evidence type="ECO:0000256" key="6">
    <source>
        <dbReference type="ARBA" id="ARBA00023163"/>
    </source>
</evidence>
<evidence type="ECO:0000256" key="3">
    <source>
        <dbReference type="ARBA" id="ARBA00022771"/>
    </source>
</evidence>
<dbReference type="PANTHER" id="PTHR46481">
    <property type="entry name" value="ZINC FINGER BED DOMAIN-CONTAINING PROTEIN 4"/>
    <property type="match status" value="1"/>
</dbReference>
<dbReference type="GO" id="GO:0003677">
    <property type="term" value="F:DNA binding"/>
    <property type="evidence" value="ECO:0007669"/>
    <property type="project" value="InterPro"/>
</dbReference>
<organism evidence="10 11">
    <name type="scientific">Rotaria magnacalcarata</name>
    <dbReference type="NCBI Taxonomy" id="392030"/>
    <lineage>
        <taxon>Eukaryota</taxon>
        <taxon>Metazoa</taxon>
        <taxon>Spiralia</taxon>
        <taxon>Gnathifera</taxon>
        <taxon>Rotifera</taxon>
        <taxon>Eurotatoria</taxon>
        <taxon>Bdelloidea</taxon>
        <taxon>Philodinida</taxon>
        <taxon>Philodinidae</taxon>
        <taxon>Rotaria</taxon>
    </lineage>
</organism>
<evidence type="ECO:0000256" key="2">
    <source>
        <dbReference type="ARBA" id="ARBA00022723"/>
    </source>
</evidence>
<dbReference type="InterPro" id="IPR052035">
    <property type="entry name" value="ZnF_BED_domain_contain"/>
</dbReference>
<feature type="domain" description="BED-type" evidence="9">
    <location>
        <begin position="49"/>
        <end position="100"/>
    </location>
</feature>
<name>A0A816CJX5_9BILA</name>
<dbReference type="PROSITE" id="PS50808">
    <property type="entry name" value="ZF_BED"/>
    <property type="match status" value="1"/>
</dbReference>
<dbReference type="InterPro" id="IPR012337">
    <property type="entry name" value="RNaseH-like_sf"/>
</dbReference>
<keyword evidence="7" id="KW-0539">Nucleus</keyword>
<dbReference type="PANTHER" id="PTHR46481:SF10">
    <property type="entry name" value="ZINC FINGER BED DOMAIN-CONTAINING PROTEIN 39"/>
    <property type="match status" value="1"/>
</dbReference>